<sequence>MSHREVSASNATLSSAERSDTAVQVRELASHRIRYVDRGHGPVLVLVHGLMGSLHDWDPHIEGLSDDFRVIAVDLPGHGESDKVPGDYSLSAHAATIRDLLDSLGIESVTMVGHSYGGGVAMQMLYLFPQMVDGICLIASGGFGQEVNPVLRAAAVPGSGLAIPVAASMVSRAVVGGALGVLKRLRLFRLGPGDRRAWGNFASMADPATRRAFLSTARSVIDLRGQTVSATRLLANFTDVRALLIWGERDAIIPISHAHAVREHMPDGTTLEVVPGAGHFPHLDEPRRFDSVIRDFMSTFTAPSTSRRSSAA</sequence>
<feature type="domain" description="AB hydrolase-1" evidence="2">
    <location>
        <begin position="44"/>
        <end position="289"/>
    </location>
</feature>
<dbReference type="GO" id="GO:0016787">
    <property type="term" value="F:hydrolase activity"/>
    <property type="evidence" value="ECO:0007669"/>
    <property type="project" value="UniProtKB-KW"/>
</dbReference>
<dbReference type="PANTHER" id="PTHR43798">
    <property type="entry name" value="MONOACYLGLYCEROL LIPASE"/>
    <property type="match status" value="1"/>
</dbReference>
<proteinExistence type="predicted"/>
<accession>A0ABU4AV04</accession>
<dbReference type="RefSeq" id="WP_317547633.1">
    <property type="nucleotide sequence ID" value="NZ_JAWLKE010000002.1"/>
</dbReference>
<reference evidence="3 4" key="1">
    <citation type="submission" date="2023-10" db="EMBL/GenBank/DDBJ databases">
        <title>Development of a sustainable strategy for remediation of hydrocarbon-contaminated territories based on the waste exchange concept.</title>
        <authorList>
            <person name="Krivoruchko A."/>
        </authorList>
    </citation>
    <scope>NUCLEOTIDE SEQUENCE [LARGE SCALE GENOMIC DNA]</scope>
    <source>
        <strain evidence="3 4">IEGM 1322</strain>
    </source>
</reference>
<dbReference type="Pfam" id="PF12697">
    <property type="entry name" value="Abhydrolase_6"/>
    <property type="match status" value="1"/>
</dbReference>
<comment type="caution">
    <text evidence="3">The sequence shown here is derived from an EMBL/GenBank/DDBJ whole genome shotgun (WGS) entry which is preliminary data.</text>
</comment>
<protein>
    <submittedName>
        <fullName evidence="3">Alpha/beta fold hydrolase</fullName>
    </submittedName>
</protein>
<evidence type="ECO:0000259" key="2">
    <source>
        <dbReference type="Pfam" id="PF12697"/>
    </source>
</evidence>
<dbReference type="InterPro" id="IPR029058">
    <property type="entry name" value="AB_hydrolase_fold"/>
</dbReference>
<dbReference type="Proteomes" id="UP001185899">
    <property type="component" value="Unassembled WGS sequence"/>
</dbReference>
<dbReference type="PRINTS" id="PR00111">
    <property type="entry name" value="ABHYDROLASE"/>
</dbReference>
<name>A0ABU4AV04_9NOCA</name>
<organism evidence="3 4">
    <name type="scientific">Rhodococcus cercidiphylli</name>
    <dbReference type="NCBI Taxonomy" id="489916"/>
    <lineage>
        <taxon>Bacteria</taxon>
        <taxon>Bacillati</taxon>
        <taxon>Actinomycetota</taxon>
        <taxon>Actinomycetes</taxon>
        <taxon>Mycobacteriales</taxon>
        <taxon>Nocardiaceae</taxon>
        <taxon>Rhodococcus</taxon>
    </lineage>
</organism>
<dbReference type="InterPro" id="IPR050266">
    <property type="entry name" value="AB_hydrolase_sf"/>
</dbReference>
<gene>
    <name evidence="3" type="ORF">R3P95_05880</name>
</gene>
<dbReference type="SUPFAM" id="SSF53474">
    <property type="entry name" value="alpha/beta-Hydrolases"/>
    <property type="match status" value="1"/>
</dbReference>
<keyword evidence="3" id="KW-0378">Hydrolase</keyword>
<feature type="compositionally biased region" description="Polar residues" evidence="1">
    <location>
        <begin position="7"/>
        <end position="16"/>
    </location>
</feature>
<dbReference type="InterPro" id="IPR000073">
    <property type="entry name" value="AB_hydrolase_1"/>
</dbReference>
<dbReference type="PANTHER" id="PTHR43798:SF33">
    <property type="entry name" value="HYDROLASE, PUTATIVE (AFU_ORTHOLOGUE AFUA_2G14860)-RELATED"/>
    <property type="match status" value="1"/>
</dbReference>
<evidence type="ECO:0000256" key="1">
    <source>
        <dbReference type="SAM" id="MobiDB-lite"/>
    </source>
</evidence>
<evidence type="ECO:0000313" key="4">
    <source>
        <dbReference type="Proteomes" id="UP001185899"/>
    </source>
</evidence>
<dbReference type="Gene3D" id="3.40.50.1820">
    <property type="entry name" value="alpha/beta hydrolase"/>
    <property type="match status" value="1"/>
</dbReference>
<dbReference type="EMBL" id="JAWLKE010000002">
    <property type="protein sequence ID" value="MDV6230072.1"/>
    <property type="molecule type" value="Genomic_DNA"/>
</dbReference>
<feature type="region of interest" description="Disordered" evidence="1">
    <location>
        <begin position="1"/>
        <end position="21"/>
    </location>
</feature>
<keyword evidence="4" id="KW-1185">Reference proteome</keyword>
<evidence type="ECO:0000313" key="3">
    <source>
        <dbReference type="EMBL" id="MDV6230072.1"/>
    </source>
</evidence>